<feature type="compositionally biased region" description="Pro residues" evidence="14">
    <location>
        <begin position="22"/>
        <end position="37"/>
    </location>
</feature>
<protein>
    <recommendedName>
        <fullName evidence="2">non-specific serine/threonine protein kinase</fullName>
        <ecNumber evidence="2">2.7.11.1</ecNumber>
    </recommendedName>
</protein>
<gene>
    <name evidence="17" type="primary">PERK10_0</name>
    <name evidence="17" type="ORF">CK203_106862</name>
</gene>
<dbReference type="PROSITE" id="PS00108">
    <property type="entry name" value="PROTEIN_KINASE_ST"/>
    <property type="match status" value="1"/>
</dbReference>
<keyword evidence="11 15" id="KW-0472">Membrane</keyword>
<feature type="region of interest" description="Disordered" evidence="14">
    <location>
        <begin position="1"/>
        <end position="266"/>
    </location>
</feature>
<keyword evidence="3" id="KW-1003">Cell membrane</keyword>
<dbReference type="Gene3D" id="1.10.510.10">
    <property type="entry name" value="Transferase(Phosphotransferase) domain 1"/>
    <property type="match status" value="1"/>
</dbReference>
<feature type="domain" description="Protein kinase" evidence="16">
    <location>
        <begin position="329"/>
        <end position="618"/>
    </location>
</feature>
<dbReference type="InterPro" id="IPR047117">
    <property type="entry name" value="PERK1-13-like"/>
</dbReference>
<dbReference type="PANTHER" id="PTHR47982">
    <property type="entry name" value="PROLINE-RICH RECEPTOR-LIKE PROTEIN KINASE PERK4"/>
    <property type="match status" value="1"/>
</dbReference>
<keyword evidence="4" id="KW-0723">Serine/threonine-protein kinase</keyword>
<dbReference type="InterPro" id="IPR008271">
    <property type="entry name" value="Ser/Thr_kinase_AS"/>
</dbReference>
<evidence type="ECO:0000256" key="5">
    <source>
        <dbReference type="ARBA" id="ARBA00022679"/>
    </source>
</evidence>
<evidence type="ECO:0000256" key="11">
    <source>
        <dbReference type="ARBA" id="ARBA00023136"/>
    </source>
</evidence>
<evidence type="ECO:0000256" key="15">
    <source>
        <dbReference type="SAM" id="Phobius"/>
    </source>
</evidence>
<keyword evidence="10 15" id="KW-1133">Transmembrane helix</keyword>
<evidence type="ECO:0000256" key="10">
    <source>
        <dbReference type="ARBA" id="ARBA00022989"/>
    </source>
</evidence>
<evidence type="ECO:0000256" key="1">
    <source>
        <dbReference type="ARBA" id="ARBA00004162"/>
    </source>
</evidence>
<dbReference type="AlphaFoldDB" id="A0A438ECN7"/>
<evidence type="ECO:0000256" key="2">
    <source>
        <dbReference type="ARBA" id="ARBA00012513"/>
    </source>
</evidence>
<keyword evidence="5" id="KW-0808">Transferase</keyword>
<dbReference type="FunFam" id="1.10.510.10:FF:000173">
    <property type="entry name" value="proline-rich receptor-like protein kinase PERK8"/>
    <property type="match status" value="1"/>
</dbReference>
<comment type="catalytic activity">
    <reaction evidence="12">
        <text>L-threonyl-[protein] + ATP = O-phospho-L-threonyl-[protein] + ADP + H(+)</text>
        <dbReference type="Rhea" id="RHEA:46608"/>
        <dbReference type="Rhea" id="RHEA-COMP:11060"/>
        <dbReference type="Rhea" id="RHEA-COMP:11605"/>
        <dbReference type="ChEBI" id="CHEBI:15378"/>
        <dbReference type="ChEBI" id="CHEBI:30013"/>
        <dbReference type="ChEBI" id="CHEBI:30616"/>
        <dbReference type="ChEBI" id="CHEBI:61977"/>
        <dbReference type="ChEBI" id="CHEBI:456216"/>
        <dbReference type="EC" id="2.7.11.1"/>
    </reaction>
</comment>
<feature type="compositionally biased region" description="Low complexity" evidence="14">
    <location>
        <begin position="240"/>
        <end position="264"/>
    </location>
</feature>
<evidence type="ECO:0000256" key="3">
    <source>
        <dbReference type="ARBA" id="ARBA00022475"/>
    </source>
</evidence>
<comment type="subcellular location">
    <subcellularLocation>
        <location evidence="1">Cell membrane</location>
        <topology evidence="1">Single-pass membrane protein</topology>
    </subcellularLocation>
</comment>
<evidence type="ECO:0000256" key="12">
    <source>
        <dbReference type="ARBA" id="ARBA00047899"/>
    </source>
</evidence>
<dbReference type="GO" id="GO:0004674">
    <property type="term" value="F:protein serine/threonine kinase activity"/>
    <property type="evidence" value="ECO:0007669"/>
    <property type="project" value="UniProtKB-KW"/>
</dbReference>
<organism evidence="17 18">
    <name type="scientific">Vitis vinifera</name>
    <name type="common">Grape</name>
    <dbReference type="NCBI Taxonomy" id="29760"/>
    <lineage>
        <taxon>Eukaryota</taxon>
        <taxon>Viridiplantae</taxon>
        <taxon>Streptophyta</taxon>
        <taxon>Embryophyta</taxon>
        <taxon>Tracheophyta</taxon>
        <taxon>Spermatophyta</taxon>
        <taxon>Magnoliopsida</taxon>
        <taxon>eudicotyledons</taxon>
        <taxon>Gunneridae</taxon>
        <taxon>Pentapetalae</taxon>
        <taxon>rosids</taxon>
        <taxon>Vitales</taxon>
        <taxon>Vitaceae</taxon>
        <taxon>Viteae</taxon>
        <taxon>Vitis</taxon>
    </lineage>
</organism>
<dbReference type="EC" id="2.7.11.1" evidence="2"/>
<evidence type="ECO:0000313" key="17">
    <source>
        <dbReference type="EMBL" id="RVW45422.1"/>
    </source>
</evidence>
<dbReference type="PANTHER" id="PTHR47982:SF45">
    <property type="entry name" value="NON-SPECIFIC SERINE_THREONINE PROTEIN KINASE"/>
    <property type="match status" value="1"/>
</dbReference>
<dbReference type="EMBL" id="QGNW01001327">
    <property type="protein sequence ID" value="RVW45422.1"/>
    <property type="molecule type" value="Genomic_DNA"/>
</dbReference>
<evidence type="ECO:0000256" key="7">
    <source>
        <dbReference type="ARBA" id="ARBA00022741"/>
    </source>
</evidence>
<feature type="transmembrane region" description="Helical" evidence="15">
    <location>
        <begin position="271"/>
        <end position="295"/>
    </location>
</feature>
<dbReference type="SMART" id="SM00220">
    <property type="entry name" value="S_TKc"/>
    <property type="match status" value="1"/>
</dbReference>
<evidence type="ECO:0000313" key="18">
    <source>
        <dbReference type="Proteomes" id="UP000288805"/>
    </source>
</evidence>
<dbReference type="CDD" id="cd14066">
    <property type="entry name" value="STKc_IRAK"/>
    <property type="match status" value="1"/>
</dbReference>
<dbReference type="Gene3D" id="3.30.200.20">
    <property type="entry name" value="Phosphorylase Kinase, domain 1"/>
    <property type="match status" value="1"/>
</dbReference>
<dbReference type="InterPro" id="IPR001245">
    <property type="entry name" value="Ser-Thr/Tyr_kinase_cat_dom"/>
</dbReference>
<dbReference type="GO" id="GO:0005886">
    <property type="term" value="C:plasma membrane"/>
    <property type="evidence" value="ECO:0007669"/>
    <property type="project" value="UniProtKB-SubCell"/>
</dbReference>
<feature type="compositionally biased region" description="Pro residues" evidence="14">
    <location>
        <begin position="58"/>
        <end position="83"/>
    </location>
</feature>
<evidence type="ECO:0000256" key="9">
    <source>
        <dbReference type="ARBA" id="ARBA00022840"/>
    </source>
</evidence>
<feature type="compositionally biased region" description="Pro residues" evidence="14">
    <location>
        <begin position="1"/>
        <end position="10"/>
    </location>
</feature>
<dbReference type="InterPro" id="IPR000719">
    <property type="entry name" value="Prot_kinase_dom"/>
</dbReference>
<sequence>MATASPPPNSSPSAVPPTSAATPPPPLSSPPPPPESSTPPSSQPNADPPDGAAGSTSSPPPQSPPAVPAAPPPASPPPPPPTPSLANSPSSPPPPSPPPPSPNAPPPTPPPSPPIAPVPPPSNPSPPPLTPPPTSPPPPPPPTNPPRKPPKTSPPPPSKPPPVSPPSPSPSSPPEDSPPPPVPVPPSNSTPPAPSPSGSQPATPPSPNSPPKGSPPPPRTPTPPPPARSPPPLSPPSSPQTPNSPSDSPSVNNSTPNGSPNSTSKGGIGTVGTVAIGLVLGLVVLVLIGVAFLCLRKRKKKVSGLNGGYVMPATLGSSPRSDSSFTKTLSSAPLIGSGSGSDFVYSPSEPGGLGNSRSWIPARRERDSSKAAKDWWGQGEREFKAEVEIISRIHHRHLVSLVGYCISESQRLLVYDYVPNNTLYFHLHGEGRPVMDWATRVKVAAGAARGIAYLHEDCHPRVIHRDIKSSNILLNYNFEAQVSDFGLAKLALDADTHVTTRVMGTFGYMAPEYASSGKLTEKSDVFSFGVVLLELITGRKPVDASQPVGDESLVEWARPLLSHALENEEFEGLTDPRLEKNYVESEMFRMLEAAAACVRHSAAKRPRMGQVVRAFDSMGTRICPME</sequence>
<dbReference type="PRINTS" id="PR01217">
    <property type="entry name" value="PRICHEXTENSN"/>
</dbReference>
<keyword evidence="17" id="KW-0675">Receptor</keyword>
<evidence type="ECO:0000256" key="8">
    <source>
        <dbReference type="ARBA" id="ARBA00022777"/>
    </source>
</evidence>
<dbReference type="PROSITE" id="PS50011">
    <property type="entry name" value="PROTEIN_KINASE_DOM"/>
    <property type="match status" value="1"/>
</dbReference>
<name>A0A438ECN7_VITVI</name>
<dbReference type="Proteomes" id="UP000288805">
    <property type="component" value="Unassembled WGS sequence"/>
</dbReference>
<evidence type="ECO:0000256" key="14">
    <source>
        <dbReference type="SAM" id="MobiDB-lite"/>
    </source>
</evidence>
<keyword evidence="9" id="KW-0067">ATP-binding</keyword>
<proteinExistence type="predicted"/>
<feature type="compositionally biased region" description="Pro residues" evidence="14">
    <location>
        <begin position="202"/>
        <end position="239"/>
    </location>
</feature>
<dbReference type="InterPro" id="IPR011009">
    <property type="entry name" value="Kinase-like_dom_sf"/>
</dbReference>
<evidence type="ECO:0000256" key="6">
    <source>
        <dbReference type="ARBA" id="ARBA00022692"/>
    </source>
</evidence>
<feature type="compositionally biased region" description="Low complexity" evidence="14">
    <location>
        <begin position="11"/>
        <end position="21"/>
    </location>
</feature>
<dbReference type="GO" id="GO:0005524">
    <property type="term" value="F:ATP binding"/>
    <property type="evidence" value="ECO:0007669"/>
    <property type="project" value="UniProtKB-KW"/>
</dbReference>
<keyword evidence="7" id="KW-0547">Nucleotide-binding</keyword>
<evidence type="ECO:0000256" key="13">
    <source>
        <dbReference type="ARBA" id="ARBA00048679"/>
    </source>
</evidence>
<comment type="catalytic activity">
    <reaction evidence="13">
        <text>L-seryl-[protein] + ATP = O-phospho-L-seryl-[protein] + ADP + H(+)</text>
        <dbReference type="Rhea" id="RHEA:17989"/>
        <dbReference type="Rhea" id="RHEA-COMP:9863"/>
        <dbReference type="Rhea" id="RHEA-COMP:11604"/>
        <dbReference type="ChEBI" id="CHEBI:15378"/>
        <dbReference type="ChEBI" id="CHEBI:29999"/>
        <dbReference type="ChEBI" id="CHEBI:30616"/>
        <dbReference type="ChEBI" id="CHEBI:83421"/>
        <dbReference type="ChEBI" id="CHEBI:456216"/>
        <dbReference type="EC" id="2.7.11.1"/>
    </reaction>
</comment>
<accession>A0A438ECN7</accession>
<dbReference type="SUPFAM" id="SSF56112">
    <property type="entry name" value="Protein kinase-like (PK-like)"/>
    <property type="match status" value="1"/>
</dbReference>
<feature type="compositionally biased region" description="Pro residues" evidence="14">
    <location>
        <begin position="90"/>
        <end position="195"/>
    </location>
</feature>
<evidence type="ECO:0000259" key="16">
    <source>
        <dbReference type="PROSITE" id="PS50011"/>
    </source>
</evidence>
<comment type="caution">
    <text evidence="17">The sequence shown here is derived from an EMBL/GenBank/DDBJ whole genome shotgun (WGS) entry which is preliminary data.</text>
</comment>
<keyword evidence="6 15" id="KW-0812">Transmembrane</keyword>
<dbReference type="Pfam" id="PF07714">
    <property type="entry name" value="PK_Tyr_Ser-Thr"/>
    <property type="match status" value="1"/>
</dbReference>
<keyword evidence="8 17" id="KW-0418">Kinase</keyword>
<evidence type="ECO:0000256" key="4">
    <source>
        <dbReference type="ARBA" id="ARBA00022527"/>
    </source>
</evidence>
<reference evidence="17 18" key="1">
    <citation type="journal article" date="2018" name="PLoS Genet.">
        <title>Population sequencing reveals clonal diversity and ancestral inbreeding in the grapevine cultivar Chardonnay.</title>
        <authorList>
            <person name="Roach M.J."/>
            <person name="Johnson D.L."/>
            <person name="Bohlmann J."/>
            <person name="van Vuuren H.J."/>
            <person name="Jones S.J."/>
            <person name="Pretorius I.S."/>
            <person name="Schmidt S.A."/>
            <person name="Borneman A.R."/>
        </authorList>
    </citation>
    <scope>NUCLEOTIDE SEQUENCE [LARGE SCALE GENOMIC DNA]</scope>
    <source>
        <strain evidence="18">cv. Chardonnay</strain>
        <tissue evidence="17">Leaf</tissue>
    </source>
</reference>